<keyword evidence="2" id="KW-0732">Signal</keyword>
<dbReference type="InterPro" id="IPR003423">
    <property type="entry name" value="OMP_efflux"/>
</dbReference>
<sequence length="507" mass="52402">MRTHLPRPARRPLAAALATALATLSLAACSTLPDTVPPTVAIPARYAGAPAGGATAATPGWQRAAPADAAPRGPWWQLFGDADLNRLEARVEVSNPTLRRALADLDAARAAVDFQRAGLLPTLTASGSPSRARISRHKAGSSLAGKTTPDYTAGVTASWEPDLFGKLRDAVANARANAAASEADLGAVRLAIGAQLASDYFALRSLDTQRLLLDDTANAYGHALRLLEQQLADGAIDASAVAQARAQYEAARTQATDVGAQRARLQHAIATLVGENASTFSIAPRVQALAVPPIPVGLPSQLLERRPDIAAAERRVAAANAQIGAARAAFFPDLLLSASAGLESSAFGPWLTASSLFWSLGPQLVGTLFDGGQRRATLHGETAQYDGAAADYQQTVLSAFQQVEDDLTSLDALASEAASARRAAEASDLSLTLTTNRFQAGAVSYLDVVTAQTIALSNRLRVDQIDAQRIAAAVGLAVAVGGGWRAEPDVATAAAGNTGGYADASSR</sequence>
<feature type="signal peptide" evidence="2">
    <location>
        <begin position="1"/>
        <end position="27"/>
    </location>
</feature>
<dbReference type="RefSeq" id="WP_042627161.1">
    <property type="nucleotide sequence ID" value="NZ_CP002581.1"/>
</dbReference>
<reference evidence="4" key="1">
    <citation type="submission" date="2011-03" db="EMBL/GenBank/DDBJ databases">
        <authorList>
            <person name="Voget S."/>
            <person name="Streit W.R."/>
            <person name="Jaeger K.E."/>
            <person name="Daniel R."/>
        </authorList>
    </citation>
    <scope>NUCLEOTIDE SEQUENCE [LARGE SCALE GENOMIC DNA]</scope>
    <source>
        <strain evidence="4">PG1</strain>
    </source>
</reference>
<keyword evidence="2" id="KW-0564">Palmitate</keyword>
<evidence type="ECO:0000313" key="3">
    <source>
        <dbReference type="EMBL" id="AJK48539.1"/>
    </source>
</evidence>
<accession>A0A0B6S2A6</accession>
<dbReference type="HOGENOM" id="CLU_012817_13_1_4"/>
<dbReference type="NCBIfam" id="TIGR01845">
    <property type="entry name" value="outer_NodT"/>
    <property type="match status" value="1"/>
</dbReference>
<dbReference type="GO" id="GO:0015562">
    <property type="term" value="F:efflux transmembrane transporter activity"/>
    <property type="evidence" value="ECO:0007669"/>
    <property type="project" value="InterPro"/>
</dbReference>
<keyword evidence="2" id="KW-0812">Transmembrane</keyword>
<dbReference type="Gene3D" id="2.20.200.10">
    <property type="entry name" value="Outer membrane efflux proteins (OEP)"/>
    <property type="match status" value="1"/>
</dbReference>
<comment type="similarity">
    <text evidence="1 2">Belongs to the outer membrane factor (OMF) (TC 1.B.17) family.</text>
</comment>
<name>A0A0B6S2A6_BURPL</name>
<comment type="subcellular location">
    <subcellularLocation>
        <location evidence="2">Cell membrane</location>
        <topology evidence="2">Lipid-anchor</topology>
    </subcellularLocation>
</comment>
<dbReference type="PANTHER" id="PTHR30203:SF33">
    <property type="entry name" value="BLR4455 PROTEIN"/>
    <property type="match status" value="1"/>
</dbReference>
<dbReference type="Pfam" id="PF02321">
    <property type="entry name" value="OEP"/>
    <property type="match status" value="2"/>
</dbReference>
<dbReference type="AlphaFoldDB" id="A0A0B6S2A6"/>
<dbReference type="Gene3D" id="1.20.1600.10">
    <property type="entry name" value="Outer membrane efflux proteins (OEP)"/>
    <property type="match status" value="1"/>
</dbReference>
<keyword evidence="4" id="KW-1185">Reference proteome</keyword>
<evidence type="ECO:0000256" key="2">
    <source>
        <dbReference type="RuleBase" id="RU362097"/>
    </source>
</evidence>
<organism evidence="3 4">
    <name type="scientific">Burkholderia plantarii</name>
    <dbReference type="NCBI Taxonomy" id="41899"/>
    <lineage>
        <taxon>Bacteria</taxon>
        <taxon>Pseudomonadati</taxon>
        <taxon>Pseudomonadota</taxon>
        <taxon>Betaproteobacteria</taxon>
        <taxon>Burkholderiales</taxon>
        <taxon>Burkholderiaceae</taxon>
        <taxon>Burkholderia</taxon>
    </lineage>
</organism>
<dbReference type="SUPFAM" id="SSF56954">
    <property type="entry name" value="Outer membrane efflux proteins (OEP)"/>
    <property type="match status" value="1"/>
</dbReference>
<dbReference type="GO" id="GO:0005886">
    <property type="term" value="C:plasma membrane"/>
    <property type="evidence" value="ECO:0007669"/>
    <property type="project" value="UniProtKB-SubCell"/>
</dbReference>
<gene>
    <name evidence="3" type="ORF">BGL_2c04500</name>
</gene>
<proteinExistence type="inferred from homology"/>
<feature type="chain" id="PRO_5001434302" evidence="2">
    <location>
        <begin position="28"/>
        <end position="507"/>
    </location>
</feature>
<dbReference type="InterPro" id="IPR010131">
    <property type="entry name" value="MdtP/NodT-like"/>
</dbReference>
<protein>
    <submittedName>
        <fullName evidence="3">RND efflux transporter, outer membrane factor (OMF) lipoprotein, NodT family</fullName>
    </submittedName>
</protein>
<dbReference type="KEGG" id="bgp:BGL_2c04500"/>
<dbReference type="PANTHER" id="PTHR30203">
    <property type="entry name" value="OUTER MEMBRANE CATION EFFLUX PROTEIN"/>
    <property type="match status" value="1"/>
</dbReference>
<keyword evidence="2" id="KW-1134">Transmembrane beta strand</keyword>
<dbReference type="Proteomes" id="UP000031838">
    <property type="component" value="Chromosome 2"/>
</dbReference>
<evidence type="ECO:0000313" key="4">
    <source>
        <dbReference type="Proteomes" id="UP000031838"/>
    </source>
</evidence>
<keyword evidence="2" id="KW-0472">Membrane</keyword>
<dbReference type="PROSITE" id="PS51257">
    <property type="entry name" value="PROKAR_LIPOPROTEIN"/>
    <property type="match status" value="1"/>
</dbReference>
<keyword evidence="2 3" id="KW-0449">Lipoprotein</keyword>
<evidence type="ECO:0000256" key="1">
    <source>
        <dbReference type="ARBA" id="ARBA00007613"/>
    </source>
</evidence>
<reference evidence="3 4" key="2">
    <citation type="journal article" date="2016" name="Appl. Microbiol. Biotechnol.">
        <title>Mutations improving production and secretion of extracellular lipase by Burkholderia glumae PG1.</title>
        <authorList>
            <person name="Knapp A."/>
            <person name="Voget S."/>
            <person name="Gao R."/>
            <person name="Zaburannyi N."/>
            <person name="Krysciak D."/>
            <person name="Breuer M."/>
            <person name="Hauer B."/>
            <person name="Streit W.R."/>
            <person name="Muller R."/>
            <person name="Daniel R."/>
            <person name="Jaeger K.E."/>
        </authorList>
    </citation>
    <scope>NUCLEOTIDE SEQUENCE [LARGE SCALE GENOMIC DNA]</scope>
    <source>
        <strain evidence="3 4">PG1</strain>
    </source>
</reference>
<dbReference type="EMBL" id="CP002581">
    <property type="protein sequence ID" value="AJK48539.1"/>
    <property type="molecule type" value="Genomic_DNA"/>
</dbReference>